<dbReference type="InterPro" id="IPR036134">
    <property type="entry name" value="Crypto/Photolyase_FAD-like_sf"/>
</dbReference>
<dbReference type="PROSITE" id="PS51645">
    <property type="entry name" value="PHR_CRY_ALPHA_BETA"/>
    <property type="match status" value="1"/>
</dbReference>
<reference evidence="5" key="1">
    <citation type="submission" date="2020-05" db="EMBL/GenBank/DDBJ databases">
        <authorList>
            <person name="Chiriac C."/>
            <person name="Salcher M."/>
            <person name="Ghai R."/>
            <person name="Kavagutti S V."/>
        </authorList>
    </citation>
    <scope>NUCLEOTIDE SEQUENCE</scope>
</reference>
<dbReference type="GO" id="GO:0003677">
    <property type="term" value="F:DNA binding"/>
    <property type="evidence" value="ECO:0007669"/>
    <property type="project" value="TreeGrafter"/>
</dbReference>
<keyword evidence="2" id="KW-0285">Flavoprotein</keyword>
<evidence type="ECO:0000256" key="3">
    <source>
        <dbReference type="ARBA" id="ARBA00022827"/>
    </source>
</evidence>
<feature type="domain" description="Photolyase/cryptochrome alpha/beta" evidence="4">
    <location>
        <begin position="1"/>
        <end position="130"/>
    </location>
</feature>
<evidence type="ECO:0000259" key="4">
    <source>
        <dbReference type="PROSITE" id="PS51645"/>
    </source>
</evidence>
<dbReference type="Gene3D" id="3.40.50.620">
    <property type="entry name" value="HUPs"/>
    <property type="match status" value="1"/>
</dbReference>
<dbReference type="PANTHER" id="PTHR11455">
    <property type="entry name" value="CRYPTOCHROME"/>
    <property type="match status" value="1"/>
</dbReference>
<evidence type="ECO:0000256" key="2">
    <source>
        <dbReference type="ARBA" id="ARBA00022630"/>
    </source>
</evidence>
<proteinExistence type="predicted"/>
<dbReference type="EMBL" id="CAESAJ010000067">
    <property type="protein sequence ID" value="CAB4338063.1"/>
    <property type="molecule type" value="Genomic_DNA"/>
</dbReference>
<dbReference type="GO" id="GO:0003904">
    <property type="term" value="F:deoxyribodipyrimidine photo-lyase activity"/>
    <property type="evidence" value="ECO:0007669"/>
    <property type="project" value="TreeGrafter"/>
</dbReference>
<evidence type="ECO:0000256" key="1">
    <source>
        <dbReference type="ARBA" id="ARBA00001974"/>
    </source>
</evidence>
<dbReference type="InterPro" id="IPR005101">
    <property type="entry name" value="Cryptochr/Photolyase_FAD-bd"/>
</dbReference>
<dbReference type="Pfam" id="PF00875">
    <property type="entry name" value="DNA_photolyase"/>
    <property type="match status" value="1"/>
</dbReference>
<dbReference type="InterPro" id="IPR002081">
    <property type="entry name" value="Cryptochrome/DNA_photolyase_1"/>
</dbReference>
<dbReference type="AlphaFoldDB" id="A0A6J5ZEL8"/>
<dbReference type="GO" id="GO:0071949">
    <property type="term" value="F:FAD binding"/>
    <property type="evidence" value="ECO:0007669"/>
    <property type="project" value="TreeGrafter"/>
</dbReference>
<dbReference type="PANTHER" id="PTHR11455:SF9">
    <property type="entry name" value="CRYPTOCHROME CIRCADIAN CLOCK 5 ISOFORM X1"/>
    <property type="match status" value="1"/>
</dbReference>
<comment type="cofactor">
    <cofactor evidence="1">
        <name>FAD</name>
        <dbReference type="ChEBI" id="CHEBI:57692"/>
    </cofactor>
</comment>
<dbReference type="SUPFAM" id="SSF52425">
    <property type="entry name" value="Cryptochrome/photolyase, N-terminal domain"/>
    <property type="match status" value="1"/>
</dbReference>
<dbReference type="InterPro" id="IPR014729">
    <property type="entry name" value="Rossmann-like_a/b/a_fold"/>
</dbReference>
<dbReference type="PRINTS" id="PR00147">
    <property type="entry name" value="DNAPHOTLYASE"/>
</dbReference>
<dbReference type="GO" id="GO:0009416">
    <property type="term" value="P:response to light stimulus"/>
    <property type="evidence" value="ECO:0007669"/>
    <property type="project" value="TreeGrafter"/>
</dbReference>
<dbReference type="Gene3D" id="1.10.579.10">
    <property type="entry name" value="DNA Cyclobutane Dipyrimidine Photolyase, subunit A, domain 3"/>
    <property type="match status" value="1"/>
</dbReference>
<name>A0A6J5ZEL8_9ZZZZ</name>
<keyword evidence="3" id="KW-0274">FAD</keyword>
<dbReference type="InterPro" id="IPR006050">
    <property type="entry name" value="DNA_photolyase_N"/>
</dbReference>
<accession>A0A6J5ZEL8</accession>
<sequence length="456" mass="51641">MSRILWFRRDLRIHDNPALVHAAAQAQLDNDGIVIPVVLIDPALWPKWGPAKQAYLIDSLKSLDDSLGGHLLIKHGKAQDVIPALAKQFGVAGVSYAADFSAYGIARDEFIKTELLKNNVEFVATGSGYAVAPGRVTKDDGTYYKVYSPFYKNWVKHGWRSPAPDPEVWPEWAAPDTCDGYPDRPDTQNILIPPAGESAALERFEWFLEHAASDYADNRNRPDIDGTSKLSIALKWGEIHPRTLLNRLDDSNGHEVFRKEIAWREFYADILFNRQDTADGYYNKTFEHMKYDSGPDAEAKFEAWCTGNTGYPFVDAGMRQLNQEGWMHNRVRMVVASFLVKDLHLEWTRGAAYFFDKLLDGDHASNSHGWQWTAGCGTDASPYYRVFNPIGQGERFDPNGDYIRKYIPELRHLDAKNIHAPWNILGGLDHGYPAPIVDHAMERLEALDRLARLPKP</sequence>
<evidence type="ECO:0000313" key="5">
    <source>
        <dbReference type="EMBL" id="CAB4338063.1"/>
    </source>
</evidence>
<protein>
    <submittedName>
        <fullName evidence="5">Unannotated protein</fullName>
    </submittedName>
</protein>
<dbReference type="SUPFAM" id="SSF48173">
    <property type="entry name" value="Cryptochrome/photolyase FAD-binding domain"/>
    <property type="match status" value="1"/>
</dbReference>
<gene>
    <name evidence="5" type="ORF">UFOPK3770_00724</name>
</gene>
<organism evidence="5">
    <name type="scientific">freshwater metagenome</name>
    <dbReference type="NCBI Taxonomy" id="449393"/>
    <lineage>
        <taxon>unclassified sequences</taxon>
        <taxon>metagenomes</taxon>
        <taxon>ecological metagenomes</taxon>
    </lineage>
</organism>
<dbReference type="Pfam" id="PF03441">
    <property type="entry name" value="FAD_binding_7"/>
    <property type="match status" value="1"/>
</dbReference>
<dbReference type="InterPro" id="IPR036155">
    <property type="entry name" value="Crypto/Photolyase_N_sf"/>
</dbReference>
<dbReference type="Gene3D" id="1.25.40.80">
    <property type="match status" value="1"/>
</dbReference>